<reference evidence="4" key="1">
    <citation type="submission" date="2023-04" db="EMBL/GenBank/DDBJ databases">
        <title>Black Yeasts Isolated from many extreme environments.</title>
        <authorList>
            <person name="Coleine C."/>
            <person name="Stajich J.E."/>
            <person name="Selbmann L."/>
        </authorList>
    </citation>
    <scope>NUCLEOTIDE SEQUENCE</scope>
    <source>
        <strain evidence="4">CCFEE 5312</strain>
    </source>
</reference>
<feature type="compositionally biased region" description="Polar residues" evidence="2">
    <location>
        <begin position="40"/>
        <end position="53"/>
    </location>
</feature>
<comment type="caution">
    <text evidence="4">The sequence shown here is derived from an EMBL/GenBank/DDBJ whole genome shotgun (WGS) entry which is preliminary data.</text>
</comment>
<gene>
    <name evidence="4" type="ORF">LTR09_009657</name>
</gene>
<feature type="region of interest" description="Disordered" evidence="2">
    <location>
        <begin position="29"/>
        <end position="53"/>
    </location>
</feature>
<feature type="coiled-coil region" evidence="1">
    <location>
        <begin position="193"/>
        <end position="227"/>
    </location>
</feature>
<evidence type="ECO:0000256" key="2">
    <source>
        <dbReference type="SAM" id="MobiDB-lite"/>
    </source>
</evidence>
<dbReference type="InterPro" id="IPR048781">
    <property type="entry name" value="Sos7_CC"/>
</dbReference>
<feature type="domain" description="Kinetochore protein Sos7 coiled-coil" evidence="3">
    <location>
        <begin position="68"/>
        <end position="142"/>
    </location>
</feature>
<feature type="compositionally biased region" description="Low complexity" evidence="2">
    <location>
        <begin position="30"/>
        <end position="39"/>
    </location>
</feature>
<evidence type="ECO:0000259" key="3">
    <source>
        <dbReference type="Pfam" id="PF20882"/>
    </source>
</evidence>
<sequence length="278" mass="31077">MDPETALTSLQATHSLSILSLSEPYLVQSTTTTTNPTTTQRSSNGSNTSARDNASPSILAADLVHYQELFSKLRFSYVEQVTKERFLRAITAEQPEFVDASENAELDEKLKEDKAALKEKKQEVREIVKELEEQGRQLAGRYQNVQLQTTQLESLPEEISNLESTISTLRQTQPPKSSNPALSLPLQPTLELLEEREGQLESMDRQIETLRAALPHKQAQVAALQDEVSILNAKKISAVQGAQDARRRREVGGLEDELEERGRWLRGVEAGLRGMLEV</sequence>
<feature type="coiled-coil region" evidence="1">
    <location>
        <begin position="103"/>
        <end position="148"/>
    </location>
</feature>
<name>A0AAJ0DFN6_9PEZI</name>
<protein>
    <recommendedName>
        <fullName evidence="3">Kinetochore protein Sos7 coiled-coil domain-containing protein</fullName>
    </recommendedName>
</protein>
<evidence type="ECO:0000313" key="4">
    <source>
        <dbReference type="EMBL" id="KAK3049003.1"/>
    </source>
</evidence>
<accession>A0AAJ0DFN6</accession>
<dbReference type="PANTHER" id="PTHR37329">
    <property type="entry name" value="KINETOCHORE PROTEIN SOS7"/>
    <property type="match status" value="1"/>
</dbReference>
<dbReference type="EMBL" id="JAWDJX010000043">
    <property type="protein sequence ID" value="KAK3049003.1"/>
    <property type="molecule type" value="Genomic_DNA"/>
</dbReference>
<organism evidence="4 5">
    <name type="scientific">Extremus antarcticus</name>
    <dbReference type="NCBI Taxonomy" id="702011"/>
    <lineage>
        <taxon>Eukaryota</taxon>
        <taxon>Fungi</taxon>
        <taxon>Dikarya</taxon>
        <taxon>Ascomycota</taxon>
        <taxon>Pezizomycotina</taxon>
        <taxon>Dothideomycetes</taxon>
        <taxon>Dothideomycetidae</taxon>
        <taxon>Mycosphaerellales</taxon>
        <taxon>Extremaceae</taxon>
        <taxon>Extremus</taxon>
    </lineage>
</organism>
<evidence type="ECO:0000256" key="1">
    <source>
        <dbReference type="SAM" id="Coils"/>
    </source>
</evidence>
<dbReference type="Pfam" id="PF20882">
    <property type="entry name" value="Sos7"/>
    <property type="match status" value="1"/>
</dbReference>
<dbReference type="GO" id="GO:0034501">
    <property type="term" value="P:protein localization to kinetochore"/>
    <property type="evidence" value="ECO:0007669"/>
    <property type="project" value="InterPro"/>
</dbReference>
<evidence type="ECO:0000313" key="5">
    <source>
        <dbReference type="Proteomes" id="UP001271007"/>
    </source>
</evidence>
<dbReference type="AlphaFoldDB" id="A0AAJ0DFN6"/>
<dbReference type="GO" id="GO:0000776">
    <property type="term" value="C:kinetochore"/>
    <property type="evidence" value="ECO:0007669"/>
    <property type="project" value="InterPro"/>
</dbReference>
<keyword evidence="1" id="KW-0175">Coiled coil</keyword>
<dbReference type="Proteomes" id="UP001271007">
    <property type="component" value="Unassembled WGS sequence"/>
</dbReference>
<dbReference type="PANTHER" id="PTHR37329:SF1">
    <property type="entry name" value="KINETOCHORE PROTEIN SOS7"/>
    <property type="match status" value="1"/>
</dbReference>
<dbReference type="InterPro" id="IPR037475">
    <property type="entry name" value="Sos7"/>
</dbReference>
<dbReference type="GO" id="GO:0051315">
    <property type="term" value="P:attachment of mitotic spindle microtubules to kinetochore"/>
    <property type="evidence" value="ECO:0007669"/>
    <property type="project" value="TreeGrafter"/>
</dbReference>
<keyword evidence="5" id="KW-1185">Reference proteome</keyword>
<proteinExistence type="predicted"/>